<dbReference type="EMBL" id="JAMQCR010000001">
    <property type="protein sequence ID" value="MCM2531725.1"/>
    <property type="molecule type" value="Genomic_DNA"/>
</dbReference>
<name>A0ABT0W6K9_9BACI</name>
<keyword evidence="2" id="KW-1185">Reference proteome</keyword>
<evidence type="ECO:0000313" key="1">
    <source>
        <dbReference type="EMBL" id="MCM2531725.1"/>
    </source>
</evidence>
<reference evidence="1 2" key="1">
    <citation type="submission" date="2022-06" db="EMBL/GenBank/DDBJ databases">
        <authorList>
            <person name="Jeon C.O."/>
        </authorList>
    </citation>
    <scope>NUCLEOTIDE SEQUENCE [LARGE SCALE GENOMIC DNA]</scope>
    <source>
        <strain evidence="1 2">KCTC 13943</strain>
    </source>
</reference>
<dbReference type="Proteomes" id="UP001523262">
    <property type="component" value="Unassembled WGS sequence"/>
</dbReference>
<gene>
    <name evidence="1" type="ORF">NDK43_04030</name>
</gene>
<sequence length="59" mass="6767">MWENEKKITVTEIIISELTGNKIAKYLLSIGECKETNTIKNIDVKTNGLKDEKKLLKMN</sequence>
<protein>
    <submittedName>
        <fullName evidence="1">Uncharacterized protein</fullName>
    </submittedName>
</protein>
<organism evidence="1 2">
    <name type="scientific">Neobacillus pocheonensis</name>
    <dbReference type="NCBI Taxonomy" id="363869"/>
    <lineage>
        <taxon>Bacteria</taxon>
        <taxon>Bacillati</taxon>
        <taxon>Bacillota</taxon>
        <taxon>Bacilli</taxon>
        <taxon>Bacillales</taxon>
        <taxon>Bacillaceae</taxon>
        <taxon>Neobacillus</taxon>
    </lineage>
</organism>
<comment type="caution">
    <text evidence="1">The sequence shown here is derived from an EMBL/GenBank/DDBJ whole genome shotgun (WGS) entry which is preliminary data.</text>
</comment>
<accession>A0ABT0W6K9</accession>
<evidence type="ECO:0000313" key="2">
    <source>
        <dbReference type="Proteomes" id="UP001523262"/>
    </source>
</evidence>
<proteinExistence type="predicted"/>